<organism evidence="1">
    <name type="scientific">Siphoviridae sp. ctsAY3</name>
    <dbReference type="NCBI Taxonomy" id="2827281"/>
    <lineage>
        <taxon>Viruses</taxon>
        <taxon>Duplodnaviria</taxon>
        <taxon>Heunggongvirae</taxon>
        <taxon>Uroviricota</taxon>
        <taxon>Caudoviricetes</taxon>
    </lineage>
</organism>
<sequence length="159" mass="18603">MSNFREEYEKTYGPMRAARKPISQELHDKLVALCQRNCWLKRHGLAFMDDPCLEADSPYTFYEYEDIAMLKLFFEHGNWSIRQGVVYRDLFFCNQVNGGDEWWVCRYDPAEGAYFPFESVTMKLVIARGEFETLLADMQAATVAQCKHLDYAGRSKSHE</sequence>
<name>A0A8S5R498_9CAUD</name>
<proteinExistence type="predicted"/>
<reference evidence="1" key="1">
    <citation type="journal article" date="2021" name="Proc. Natl. Acad. Sci. U.S.A.">
        <title>A Catalog of Tens of Thousands of Viruses from Human Metagenomes Reveals Hidden Associations with Chronic Diseases.</title>
        <authorList>
            <person name="Tisza M.J."/>
            <person name="Buck C.B."/>
        </authorList>
    </citation>
    <scope>NUCLEOTIDE SEQUENCE</scope>
    <source>
        <strain evidence="1">CtsAY3</strain>
    </source>
</reference>
<evidence type="ECO:0000313" key="1">
    <source>
        <dbReference type="EMBL" id="DAE25813.1"/>
    </source>
</evidence>
<accession>A0A8S5R498</accession>
<protein>
    <submittedName>
        <fullName evidence="1">Uncharacterized protein</fullName>
    </submittedName>
</protein>
<dbReference type="EMBL" id="BK015802">
    <property type="protein sequence ID" value="DAE25813.1"/>
    <property type="molecule type" value="Genomic_DNA"/>
</dbReference>